<keyword evidence="2" id="KW-1185">Reference proteome</keyword>
<dbReference type="OrthoDB" id="9778090at2"/>
<protein>
    <recommendedName>
        <fullName evidence="3">SAP domain-containing protein</fullName>
    </recommendedName>
</protein>
<dbReference type="STRING" id="1231336.L248_2024"/>
<evidence type="ECO:0008006" key="3">
    <source>
        <dbReference type="Google" id="ProtNLM"/>
    </source>
</evidence>
<dbReference type="HOGENOM" id="CLU_113708_0_0_9"/>
<gene>
    <name evidence="1" type="ORF">L248_2024</name>
</gene>
<proteinExistence type="predicted"/>
<accession>U4TVS9</accession>
<name>U4TVS9_9LACO</name>
<dbReference type="Pfam" id="PF18953">
    <property type="entry name" value="SAP_new25"/>
    <property type="match status" value="1"/>
</dbReference>
<dbReference type="AlphaFoldDB" id="U4TVS9"/>
<dbReference type="RefSeq" id="WP_022528891.1">
    <property type="nucleotide sequence ID" value="NZ_KI271584.1"/>
</dbReference>
<evidence type="ECO:0000313" key="1">
    <source>
        <dbReference type="EMBL" id="ERL65948.1"/>
    </source>
</evidence>
<organism evidence="1 2">
    <name type="scientific">Schleiferilactobacillus shenzhenensis LY-73</name>
    <dbReference type="NCBI Taxonomy" id="1231336"/>
    <lineage>
        <taxon>Bacteria</taxon>
        <taxon>Bacillati</taxon>
        <taxon>Bacillota</taxon>
        <taxon>Bacilli</taxon>
        <taxon>Lactobacillales</taxon>
        <taxon>Lactobacillaceae</taxon>
        <taxon>Schleiferilactobacillus</taxon>
    </lineage>
</organism>
<sequence>MNRKQLINGQSKQEVVKFFSQYHYKTELAALCRAHHLPAIGTKAELNARLRGAMLGTASNMAPTPTPTASRGRAQALTAFEITLDTPIAGSGFRFNAAAREFFAAYFHIRRFAYTKPMAIVKRQALADPSQRLTVRDLVTVYQQTQEPAAKKAFLANNAEEGTYEWNHFVRDFCADPATAQYQSKLKAAALLWRQVRQGHGEKRYRHALLADYSTLLRQYQPHQK</sequence>
<reference evidence="2" key="1">
    <citation type="journal article" date="2013" name="Genome Announc.">
        <title>Whole-Genome Sequencing of Lactobacillus shenzhenensis Strain LY-73T.</title>
        <authorList>
            <person name="Lin Z."/>
            <person name="Liu Z."/>
            <person name="Yang R."/>
            <person name="Zou Y."/>
            <person name="Wan D."/>
            <person name="Chen J."/>
            <person name="Guo M."/>
            <person name="Zhao J."/>
            <person name="Fang C."/>
            <person name="Yang R."/>
            <person name="Liu F."/>
        </authorList>
    </citation>
    <scope>NUCLEOTIDE SEQUENCE [LARGE SCALE GENOMIC DNA]</scope>
    <source>
        <strain evidence="2">LY-73</strain>
    </source>
</reference>
<dbReference type="EMBL" id="KI271584">
    <property type="protein sequence ID" value="ERL65948.1"/>
    <property type="molecule type" value="Genomic_DNA"/>
</dbReference>
<evidence type="ECO:0000313" key="2">
    <source>
        <dbReference type="Proteomes" id="UP000030647"/>
    </source>
</evidence>
<dbReference type="Proteomes" id="UP000030647">
    <property type="component" value="Unassembled WGS sequence"/>
</dbReference>
<dbReference type="eggNOG" id="COG2207">
    <property type="taxonomic scope" value="Bacteria"/>
</dbReference>